<dbReference type="PROSITE" id="PS50222">
    <property type="entry name" value="EF_HAND_2"/>
    <property type="match status" value="1"/>
</dbReference>
<dbReference type="RefSeq" id="XP_013322477.1">
    <property type="nucleotide sequence ID" value="XM_013467023.1"/>
</dbReference>
<keyword evidence="1" id="KW-1133">Transmembrane helix</keyword>
<dbReference type="GO" id="GO:0005509">
    <property type="term" value="F:calcium ion binding"/>
    <property type="evidence" value="ECO:0007669"/>
    <property type="project" value="InterPro"/>
</dbReference>
<dbReference type="EMBL" id="KN847317">
    <property type="protein sequence ID" value="KIW61893.1"/>
    <property type="molecule type" value="Genomic_DNA"/>
</dbReference>
<reference evidence="3 4" key="1">
    <citation type="submission" date="2015-01" db="EMBL/GenBank/DDBJ databases">
        <title>The Genome Sequence of Exophiala xenobiotica CBS118157.</title>
        <authorList>
            <consortium name="The Broad Institute Genomics Platform"/>
            <person name="Cuomo C."/>
            <person name="de Hoog S."/>
            <person name="Gorbushina A."/>
            <person name="Stielow B."/>
            <person name="Teixiera M."/>
            <person name="Abouelleil A."/>
            <person name="Chapman S.B."/>
            <person name="Priest M."/>
            <person name="Young S.K."/>
            <person name="Wortman J."/>
            <person name="Nusbaum C."/>
            <person name="Birren B."/>
        </authorList>
    </citation>
    <scope>NUCLEOTIDE SEQUENCE [LARGE SCALE GENOMIC DNA]</scope>
    <source>
        <strain evidence="3 4">CBS 118157</strain>
    </source>
</reference>
<dbReference type="HOGENOM" id="CLU_1214775_0_0_1"/>
<protein>
    <recommendedName>
        <fullName evidence="2">EF-hand domain-containing protein</fullName>
    </recommendedName>
</protein>
<gene>
    <name evidence="3" type="ORF">PV05_01964</name>
</gene>
<dbReference type="GO" id="GO:0006874">
    <property type="term" value="P:intracellular calcium ion homeostasis"/>
    <property type="evidence" value="ECO:0007669"/>
    <property type="project" value="TreeGrafter"/>
</dbReference>
<organism evidence="3 4">
    <name type="scientific">Exophiala xenobiotica</name>
    <dbReference type="NCBI Taxonomy" id="348802"/>
    <lineage>
        <taxon>Eukaryota</taxon>
        <taxon>Fungi</taxon>
        <taxon>Dikarya</taxon>
        <taxon>Ascomycota</taxon>
        <taxon>Pezizomycotina</taxon>
        <taxon>Eurotiomycetes</taxon>
        <taxon>Chaetothyriomycetidae</taxon>
        <taxon>Chaetothyriales</taxon>
        <taxon>Herpotrichiellaceae</taxon>
        <taxon>Exophiala</taxon>
    </lineage>
</organism>
<feature type="domain" description="EF-hand" evidence="2">
    <location>
        <begin position="22"/>
        <end position="57"/>
    </location>
</feature>
<evidence type="ECO:0000313" key="3">
    <source>
        <dbReference type="EMBL" id="KIW61893.1"/>
    </source>
</evidence>
<dbReference type="GeneID" id="25323872"/>
<keyword evidence="4" id="KW-1185">Reference proteome</keyword>
<dbReference type="AlphaFoldDB" id="A0A0D2F1R6"/>
<proteinExistence type="predicted"/>
<dbReference type="PANTHER" id="PTHR31323">
    <property type="entry name" value="MECHANOSENSITIVE ION CHANNEL PROTEIN MSY2"/>
    <property type="match status" value="1"/>
</dbReference>
<dbReference type="PROSITE" id="PS00018">
    <property type="entry name" value="EF_HAND_1"/>
    <property type="match status" value="1"/>
</dbReference>
<keyword evidence="1" id="KW-0472">Membrane</keyword>
<accession>A0A0D2F1R6</accession>
<feature type="transmembrane region" description="Helical" evidence="1">
    <location>
        <begin position="106"/>
        <end position="128"/>
    </location>
</feature>
<dbReference type="PANTHER" id="PTHR31323:SF1">
    <property type="entry name" value="MECHANOSENSITIVE ION CHANNEL PROTEIN"/>
    <property type="match status" value="1"/>
</dbReference>
<feature type="transmembrane region" description="Helical" evidence="1">
    <location>
        <begin position="75"/>
        <end position="94"/>
    </location>
</feature>
<dbReference type="InterPro" id="IPR018247">
    <property type="entry name" value="EF_Hand_1_Ca_BS"/>
</dbReference>
<keyword evidence="1" id="KW-0812">Transmembrane</keyword>
<dbReference type="InterPro" id="IPR002048">
    <property type="entry name" value="EF_hand_dom"/>
</dbReference>
<evidence type="ECO:0000313" key="4">
    <source>
        <dbReference type="Proteomes" id="UP000054342"/>
    </source>
</evidence>
<dbReference type="OrthoDB" id="544685at2759"/>
<dbReference type="Proteomes" id="UP000054342">
    <property type="component" value="Unassembled WGS sequence"/>
</dbReference>
<name>A0A0D2F1R6_9EURO</name>
<evidence type="ECO:0000256" key="1">
    <source>
        <dbReference type="SAM" id="Phobius"/>
    </source>
</evidence>
<dbReference type="GO" id="GO:0005262">
    <property type="term" value="F:calcium channel activity"/>
    <property type="evidence" value="ECO:0007669"/>
    <property type="project" value="TreeGrafter"/>
</dbReference>
<sequence length="228" mass="25416">MDLHKVVLTSADLRRRLIDMGRDPEAAEDLFARLDESCDGQVTRDELETLVVSTGAQLNKRAVSMQGIKKLLSKLELLLTLIMFTIIVFIYSNLFNQNWVKDSKALLTGFIGLGFAIDFVADCVFVFAKHAYDVGDLIEAKSKKLVVRDVHLTHTDFEETGSEGADAIGMVVQISHKVLAAEVIINWTRSNDLKVVQKAQKQAGSCNLSFEQPLCATRCDWGKHRCNT</sequence>
<evidence type="ECO:0000259" key="2">
    <source>
        <dbReference type="PROSITE" id="PS50222"/>
    </source>
</evidence>